<comment type="function">
    <text evidence="1">Probable oxidoreductase that may play a role as regulator of mitochondrial function.</text>
</comment>
<evidence type="ECO:0000256" key="3">
    <source>
        <dbReference type="ARBA" id="ARBA00040298"/>
    </source>
</evidence>
<dbReference type="Proteomes" id="UP000437736">
    <property type="component" value="Unassembled WGS sequence"/>
</dbReference>
<organism evidence="5 6">
    <name type="scientific">Acidiferrimicrobium australe</name>
    <dbReference type="NCBI Taxonomy" id="2664430"/>
    <lineage>
        <taxon>Bacteria</taxon>
        <taxon>Bacillati</taxon>
        <taxon>Actinomycetota</taxon>
        <taxon>Acidimicrobiia</taxon>
        <taxon>Acidimicrobiales</taxon>
        <taxon>Acidimicrobiaceae</taxon>
        <taxon>Acidiferrimicrobium</taxon>
    </lineage>
</organism>
<gene>
    <name evidence="5" type="ORF">GHK86_07615</name>
</gene>
<dbReference type="Gene3D" id="3.50.50.60">
    <property type="entry name" value="FAD/NAD(P)-binding domain"/>
    <property type="match status" value="2"/>
</dbReference>
<dbReference type="InterPro" id="IPR002937">
    <property type="entry name" value="Amino_oxidase"/>
</dbReference>
<dbReference type="EMBL" id="WJHE01000336">
    <property type="protein sequence ID" value="MST32589.1"/>
    <property type="molecule type" value="Genomic_DNA"/>
</dbReference>
<sequence length="542" mass="57762">MHRGVDLKSSRAWDVIVVGAGHNGLTAGALLAKAGLSTLVVERRDIVGGCCVTEEIAPGCRASTTSYIASMLLPQVIRALDLGAHGLRMVPCEPALQVALEGGEVLAAWNDPARTAAEIARFSARDARAYRMLDDELRGLASRLQPLFVEMPPDTRATGVRRWSELLRAGRRLRGMGGRDIEGLTSFLTGSLGELADARFESHAAKSLLLANNLYGKHGGPYTPGTLSGLLFHLLTGGEEEVQGFFGHVMGGMGSITSAMAAAGRSHGMEIRTGAGVASILVDGGRARGVVLEDGTELAAGTVVSGADPKRTFLGLVDKQALPEDFVAAVAAIKMDGPCAKVNLVLDAEPVVHGMPADAGPGRRALFTLPPEMHVADRCYDRSKRGELADADELFLDCVVASNVDDSLAPPGRHVMTVFVQYVPYRLAHGTWDTERDTLGDRVIERISRYAPNVPGSVVARQVLTPLDLERTYGLTEGNIFHGDVRPDQLFHMRPVAGWAGYRTPIRDLYLCSAGTHPGGGVTGAPGYNAARRILADRKARR</sequence>
<evidence type="ECO:0000256" key="1">
    <source>
        <dbReference type="ARBA" id="ARBA00037217"/>
    </source>
</evidence>
<evidence type="ECO:0000313" key="5">
    <source>
        <dbReference type="EMBL" id="MST32589.1"/>
    </source>
</evidence>
<accession>A0ABW9QT16</accession>
<keyword evidence="6" id="KW-1185">Reference proteome</keyword>
<protein>
    <recommendedName>
        <fullName evidence="3">Pyridine nucleotide-disulfide oxidoreductase domain-containing protein 2</fullName>
    </recommendedName>
</protein>
<comment type="caution">
    <text evidence="5">The sequence shown here is derived from an EMBL/GenBank/DDBJ whole genome shotgun (WGS) entry which is preliminary data.</text>
</comment>
<evidence type="ECO:0000256" key="2">
    <source>
        <dbReference type="ARBA" id="ARBA00038825"/>
    </source>
</evidence>
<feature type="domain" description="Amine oxidase" evidence="4">
    <location>
        <begin position="24"/>
        <end position="535"/>
    </location>
</feature>
<dbReference type="SUPFAM" id="SSF51905">
    <property type="entry name" value="FAD/NAD(P)-binding domain"/>
    <property type="match status" value="1"/>
</dbReference>
<dbReference type="Pfam" id="PF01593">
    <property type="entry name" value="Amino_oxidase"/>
    <property type="match status" value="1"/>
</dbReference>
<reference evidence="5 6" key="1">
    <citation type="submission" date="2019-11" db="EMBL/GenBank/DDBJ databases">
        <title>Acidiferrimicrobium australis gen. nov., sp. nov., an acidophilic and obligately heterotrophic, member of the Actinobacteria that catalyses dissimilatory oxido- reduction of iron isolated from metal-rich acidic water in Chile.</title>
        <authorList>
            <person name="Gonzalez D."/>
            <person name="Huber K."/>
            <person name="Hedrich S."/>
            <person name="Rojas-Villalobos C."/>
            <person name="Quatrini R."/>
            <person name="Dinamarca M.A."/>
            <person name="Schwarz A."/>
            <person name="Canales C."/>
            <person name="Nancucheo I."/>
        </authorList>
    </citation>
    <scope>NUCLEOTIDE SEQUENCE [LARGE SCALE GENOMIC DNA]</scope>
    <source>
        <strain evidence="5 6">USS-CCA1</strain>
    </source>
</reference>
<dbReference type="PANTHER" id="PTHR10668">
    <property type="entry name" value="PHYTOENE DEHYDROGENASE"/>
    <property type="match status" value="1"/>
</dbReference>
<dbReference type="InterPro" id="IPR036188">
    <property type="entry name" value="FAD/NAD-bd_sf"/>
</dbReference>
<evidence type="ECO:0000259" key="4">
    <source>
        <dbReference type="Pfam" id="PF01593"/>
    </source>
</evidence>
<evidence type="ECO:0000313" key="6">
    <source>
        <dbReference type="Proteomes" id="UP000437736"/>
    </source>
</evidence>
<comment type="subunit">
    <text evidence="2">Interacts with COX5B; this interaction may contribute to localize PYROXD2 to the inner face of the inner mitochondrial membrane.</text>
</comment>
<proteinExistence type="predicted"/>
<name>A0ABW9QT16_9ACTN</name>
<dbReference type="PANTHER" id="PTHR10668:SF103">
    <property type="entry name" value="PYRIDINE NUCLEOTIDE-DISULFIDE OXIDOREDUCTASE DOMAIN-CONTAINING PROTEIN 2"/>
    <property type="match status" value="1"/>
</dbReference>